<dbReference type="AlphaFoldDB" id="A0AA40KHE3"/>
<gene>
    <name evidence="1" type="ORF">K0M31_012378</name>
</gene>
<protein>
    <submittedName>
        <fullName evidence="1">Uncharacterized protein</fullName>
    </submittedName>
</protein>
<keyword evidence="2" id="KW-1185">Reference proteome</keyword>
<dbReference type="EMBL" id="JAHYIQ010000031">
    <property type="protein sequence ID" value="KAK1120397.1"/>
    <property type="molecule type" value="Genomic_DNA"/>
</dbReference>
<reference evidence="1" key="1">
    <citation type="submission" date="2021-10" db="EMBL/GenBank/DDBJ databases">
        <title>Melipona bicolor Genome sequencing and assembly.</title>
        <authorList>
            <person name="Araujo N.S."/>
            <person name="Arias M.C."/>
        </authorList>
    </citation>
    <scope>NUCLEOTIDE SEQUENCE</scope>
    <source>
        <strain evidence="1">USP_2M_L1-L4_2017</strain>
        <tissue evidence="1">Whole body</tissue>
    </source>
</reference>
<evidence type="ECO:0000313" key="1">
    <source>
        <dbReference type="EMBL" id="KAK1120397.1"/>
    </source>
</evidence>
<proteinExistence type="predicted"/>
<name>A0AA40KHE3_9HYME</name>
<accession>A0AA40KHE3</accession>
<evidence type="ECO:0000313" key="2">
    <source>
        <dbReference type="Proteomes" id="UP001177670"/>
    </source>
</evidence>
<sequence length="109" mass="12579">MQELKSIRNKYVDILPERVLTENNTNLLFSSINDEDELLELKTGNYYTFTNVGDLHVVRIVRFQCTCDGVCHGHREKVCTDLECPVYQSLSAEAHSKFQYCCRTGARKD</sequence>
<organism evidence="1 2">
    <name type="scientific">Melipona bicolor</name>
    <dbReference type="NCBI Taxonomy" id="60889"/>
    <lineage>
        <taxon>Eukaryota</taxon>
        <taxon>Metazoa</taxon>
        <taxon>Ecdysozoa</taxon>
        <taxon>Arthropoda</taxon>
        <taxon>Hexapoda</taxon>
        <taxon>Insecta</taxon>
        <taxon>Pterygota</taxon>
        <taxon>Neoptera</taxon>
        <taxon>Endopterygota</taxon>
        <taxon>Hymenoptera</taxon>
        <taxon>Apocrita</taxon>
        <taxon>Aculeata</taxon>
        <taxon>Apoidea</taxon>
        <taxon>Anthophila</taxon>
        <taxon>Apidae</taxon>
        <taxon>Melipona</taxon>
    </lineage>
</organism>
<comment type="caution">
    <text evidence="1">The sequence shown here is derived from an EMBL/GenBank/DDBJ whole genome shotgun (WGS) entry which is preliminary data.</text>
</comment>
<dbReference type="Proteomes" id="UP001177670">
    <property type="component" value="Unassembled WGS sequence"/>
</dbReference>